<keyword evidence="14 19" id="KW-1133">Transmembrane helix</keyword>
<keyword evidence="23" id="KW-1185">Reference proteome</keyword>
<evidence type="ECO:0000256" key="8">
    <source>
        <dbReference type="ARBA" id="ARBA00022692"/>
    </source>
</evidence>
<keyword evidence="10" id="KW-0430">Lectin</keyword>
<dbReference type="InterPro" id="IPR000719">
    <property type="entry name" value="Prot_kinase_dom"/>
</dbReference>
<dbReference type="AlphaFoldDB" id="A0AAD8RQ65"/>
<evidence type="ECO:0000256" key="4">
    <source>
        <dbReference type="ARBA" id="ARBA00012513"/>
    </source>
</evidence>
<evidence type="ECO:0000256" key="10">
    <source>
        <dbReference type="ARBA" id="ARBA00022734"/>
    </source>
</evidence>
<keyword evidence="6" id="KW-0723">Serine/threonine-protein kinase</keyword>
<dbReference type="InterPro" id="IPR050528">
    <property type="entry name" value="L-type_Lectin-RKs"/>
</dbReference>
<evidence type="ECO:0000256" key="3">
    <source>
        <dbReference type="ARBA" id="ARBA00010217"/>
    </source>
</evidence>
<protein>
    <recommendedName>
        <fullName evidence="4">non-specific serine/threonine protein kinase</fullName>
        <ecNumber evidence="4">2.7.11.1</ecNumber>
    </recommendedName>
</protein>
<dbReference type="InterPro" id="IPR011009">
    <property type="entry name" value="Kinase-like_dom_sf"/>
</dbReference>
<feature type="region of interest" description="Disordered" evidence="18">
    <location>
        <begin position="259"/>
        <end position="286"/>
    </location>
</feature>
<keyword evidence="9 20" id="KW-0732">Signal</keyword>
<comment type="similarity">
    <text evidence="3">In the C-terminal section; belongs to the protein kinase superfamily. Ser/Thr protein kinase family.</text>
</comment>
<dbReference type="GO" id="GO:0005886">
    <property type="term" value="C:plasma membrane"/>
    <property type="evidence" value="ECO:0007669"/>
    <property type="project" value="UniProtKB-SubCell"/>
</dbReference>
<evidence type="ECO:0000313" key="22">
    <source>
        <dbReference type="EMBL" id="KAK1629848.1"/>
    </source>
</evidence>
<dbReference type="InterPro" id="IPR013320">
    <property type="entry name" value="ConA-like_dom_sf"/>
</dbReference>
<keyword evidence="15 19" id="KW-0472">Membrane</keyword>
<dbReference type="PANTHER" id="PTHR27007">
    <property type="match status" value="1"/>
</dbReference>
<keyword evidence="13 17" id="KW-0067">ATP-binding</keyword>
<comment type="caution">
    <text evidence="22">The sequence shown here is derived from an EMBL/GenBank/DDBJ whole genome shotgun (WGS) entry which is preliminary data.</text>
</comment>
<dbReference type="SUPFAM" id="SSF56112">
    <property type="entry name" value="Protein kinase-like (PK-like)"/>
    <property type="match status" value="1"/>
</dbReference>
<dbReference type="InterPro" id="IPR017441">
    <property type="entry name" value="Protein_kinase_ATP_BS"/>
</dbReference>
<evidence type="ECO:0000256" key="14">
    <source>
        <dbReference type="ARBA" id="ARBA00022989"/>
    </source>
</evidence>
<dbReference type="InterPro" id="IPR008271">
    <property type="entry name" value="Ser/Thr_kinase_AS"/>
</dbReference>
<dbReference type="PROSITE" id="PS00107">
    <property type="entry name" value="PROTEIN_KINASE_ATP"/>
    <property type="match status" value="1"/>
</dbReference>
<dbReference type="PROSITE" id="PS50011">
    <property type="entry name" value="PROTEIN_KINASE_DOM"/>
    <property type="match status" value="1"/>
</dbReference>
<evidence type="ECO:0000313" key="23">
    <source>
        <dbReference type="Proteomes" id="UP001231189"/>
    </source>
</evidence>
<evidence type="ECO:0000256" key="18">
    <source>
        <dbReference type="SAM" id="MobiDB-lite"/>
    </source>
</evidence>
<keyword evidence="11 17" id="KW-0547">Nucleotide-binding</keyword>
<evidence type="ECO:0000256" key="11">
    <source>
        <dbReference type="ARBA" id="ARBA00022741"/>
    </source>
</evidence>
<dbReference type="CDD" id="cd14066">
    <property type="entry name" value="STKc_IRAK"/>
    <property type="match status" value="1"/>
</dbReference>
<proteinExistence type="inferred from homology"/>
<dbReference type="Gene3D" id="3.30.200.20">
    <property type="entry name" value="Phosphorylase Kinase, domain 1"/>
    <property type="match status" value="1"/>
</dbReference>
<comment type="similarity">
    <text evidence="2">In the N-terminal section; belongs to the leguminous lectin family.</text>
</comment>
<feature type="transmembrane region" description="Helical" evidence="19">
    <location>
        <begin position="294"/>
        <end position="316"/>
    </location>
</feature>
<feature type="binding site" evidence="17">
    <location>
        <position position="387"/>
    </location>
    <ligand>
        <name>ATP</name>
        <dbReference type="ChEBI" id="CHEBI:30616"/>
    </ligand>
</feature>
<accession>A0AAD8RQ65</accession>
<evidence type="ECO:0000256" key="1">
    <source>
        <dbReference type="ARBA" id="ARBA00004251"/>
    </source>
</evidence>
<evidence type="ECO:0000259" key="21">
    <source>
        <dbReference type="PROSITE" id="PS50011"/>
    </source>
</evidence>
<evidence type="ECO:0000256" key="12">
    <source>
        <dbReference type="ARBA" id="ARBA00022777"/>
    </source>
</evidence>
<keyword evidence="5" id="KW-1003">Cell membrane</keyword>
<evidence type="ECO:0000256" key="13">
    <source>
        <dbReference type="ARBA" id="ARBA00022840"/>
    </source>
</evidence>
<evidence type="ECO:0000256" key="9">
    <source>
        <dbReference type="ARBA" id="ARBA00022729"/>
    </source>
</evidence>
<reference evidence="22" key="1">
    <citation type="submission" date="2023-07" db="EMBL/GenBank/DDBJ databases">
        <title>A chromosome-level genome assembly of Lolium multiflorum.</title>
        <authorList>
            <person name="Chen Y."/>
            <person name="Copetti D."/>
            <person name="Kolliker R."/>
            <person name="Studer B."/>
        </authorList>
    </citation>
    <scope>NUCLEOTIDE SEQUENCE</scope>
    <source>
        <strain evidence="22">02402/16</strain>
        <tissue evidence="22">Leaf</tissue>
    </source>
</reference>
<dbReference type="EC" id="2.7.11.1" evidence="4"/>
<evidence type="ECO:0000256" key="6">
    <source>
        <dbReference type="ARBA" id="ARBA00022527"/>
    </source>
</evidence>
<evidence type="ECO:0000256" key="2">
    <source>
        <dbReference type="ARBA" id="ARBA00008536"/>
    </source>
</evidence>
<dbReference type="SMART" id="SM00220">
    <property type="entry name" value="S_TKc"/>
    <property type="match status" value="1"/>
</dbReference>
<evidence type="ECO:0000256" key="16">
    <source>
        <dbReference type="ARBA" id="ARBA00023180"/>
    </source>
</evidence>
<dbReference type="Proteomes" id="UP001231189">
    <property type="component" value="Unassembled WGS sequence"/>
</dbReference>
<dbReference type="SUPFAM" id="SSF49899">
    <property type="entry name" value="Concanavalin A-like lectins/glucanases"/>
    <property type="match status" value="1"/>
</dbReference>
<evidence type="ECO:0000256" key="5">
    <source>
        <dbReference type="ARBA" id="ARBA00022475"/>
    </source>
</evidence>
<sequence length="685" mass="73902">MARPPRPPPLYLLAVVFFLLPVQPPPAVDAATTPVAFSFPSFSLRNLTLLGGASLRSASVTLPPPSSHALFPLPLPFPRNASFSTTFLFASPASARPASRLSFLLLPDPLAAAAAAEGSPTNRSLPPPLEVTFDAPKNRVYASSAGDRVAANSTGAVDLRNGNEVASWVVYDARRARLEVFLGHASLRPPAPALVVPNSTGLAARFAEFMFVGFHVSSSSSSDNGSSNSSVDGGGFAIHSWSFQTSGLPAVNLASRPSHNVSDSSVRRGPALDGVAGPASDGISDRKHARRRRLALGLGIPLPVLVLGALMVLAAMSLKKWRARSRAAGFNDGGARAKAAGQPREFMYQDLFAATKGFDPSLVVGSGGFGTVYRAVCPRSGVTYAVKRSKQSRESRSEFTAELTIIADLKHPNLVQLRGWCAEKDELLLVYEFMANGSLDMALHPVPGVHRYPVPTLSWARRYNVAVGIASAVAYLHEEHEQQVIHRDIKCSNILLDSQFNPRLGDFGLARLKDPNNSPRSTLAAGTVGYLAPEYLQMGRATEKSDVYSYGVVLLEICTRRRPIEREAPGSMNMLNVVDWVWNLHSKGKLLDAVDSTLDGEYDTEQMMRLLLLGLSCVNPFSEERPVMRTVLDILEGRSEPLPVPKKKPLLVFVSNAPIDFEGIVSECNQSTVSSDLFELKIDIN</sequence>
<dbReference type="Gene3D" id="2.60.120.200">
    <property type="match status" value="1"/>
</dbReference>
<dbReference type="GO" id="GO:0005524">
    <property type="term" value="F:ATP binding"/>
    <property type="evidence" value="ECO:0007669"/>
    <property type="project" value="UniProtKB-UniRule"/>
</dbReference>
<comment type="subcellular location">
    <subcellularLocation>
        <location evidence="1">Cell membrane</location>
        <topology evidence="1">Single-pass type I membrane protein</topology>
    </subcellularLocation>
</comment>
<evidence type="ECO:0000256" key="19">
    <source>
        <dbReference type="SAM" id="Phobius"/>
    </source>
</evidence>
<organism evidence="22 23">
    <name type="scientific">Lolium multiflorum</name>
    <name type="common">Italian ryegrass</name>
    <name type="synonym">Lolium perenne subsp. multiflorum</name>
    <dbReference type="NCBI Taxonomy" id="4521"/>
    <lineage>
        <taxon>Eukaryota</taxon>
        <taxon>Viridiplantae</taxon>
        <taxon>Streptophyta</taxon>
        <taxon>Embryophyta</taxon>
        <taxon>Tracheophyta</taxon>
        <taxon>Spermatophyta</taxon>
        <taxon>Magnoliopsida</taxon>
        <taxon>Liliopsida</taxon>
        <taxon>Poales</taxon>
        <taxon>Poaceae</taxon>
        <taxon>BOP clade</taxon>
        <taxon>Pooideae</taxon>
        <taxon>Poodae</taxon>
        <taxon>Poeae</taxon>
        <taxon>Poeae Chloroplast Group 2 (Poeae type)</taxon>
        <taxon>Loliodinae</taxon>
        <taxon>Loliinae</taxon>
        <taxon>Lolium</taxon>
    </lineage>
</organism>
<feature type="domain" description="Protein kinase" evidence="21">
    <location>
        <begin position="358"/>
        <end position="651"/>
    </location>
</feature>
<keyword evidence="12" id="KW-0418">Kinase</keyword>
<dbReference type="Gene3D" id="1.10.510.10">
    <property type="entry name" value="Transferase(Phosphotransferase) domain 1"/>
    <property type="match status" value="1"/>
</dbReference>
<dbReference type="Pfam" id="PF00069">
    <property type="entry name" value="Pkinase"/>
    <property type="match status" value="1"/>
</dbReference>
<dbReference type="GO" id="GO:0004674">
    <property type="term" value="F:protein serine/threonine kinase activity"/>
    <property type="evidence" value="ECO:0007669"/>
    <property type="project" value="UniProtKB-KW"/>
</dbReference>
<keyword evidence="7" id="KW-0808">Transferase</keyword>
<dbReference type="PROSITE" id="PS00108">
    <property type="entry name" value="PROTEIN_KINASE_ST"/>
    <property type="match status" value="1"/>
</dbReference>
<evidence type="ECO:0000256" key="7">
    <source>
        <dbReference type="ARBA" id="ARBA00022679"/>
    </source>
</evidence>
<evidence type="ECO:0000256" key="17">
    <source>
        <dbReference type="PROSITE-ProRule" id="PRU10141"/>
    </source>
</evidence>
<feature type="signal peptide" evidence="20">
    <location>
        <begin position="1"/>
        <end position="30"/>
    </location>
</feature>
<gene>
    <name evidence="22" type="ORF">QYE76_004163</name>
</gene>
<evidence type="ECO:0000256" key="20">
    <source>
        <dbReference type="SAM" id="SignalP"/>
    </source>
</evidence>
<evidence type="ECO:0000256" key="15">
    <source>
        <dbReference type="ARBA" id="ARBA00023136"/>
    </source>
</evidence>
<dbReference type="FunFam" id="1.10.510.10:FF:000342">
    <property type="entry name" value="L-type lectin-domain containing receptor kinase VIII.1"/>
    <property type="match status" value="1"/>
</dbReference>
<keyword evidence="16" id="KW-0325">Glycoprotein</keyword>
<dbReference type="GO" id="GO:0030246">
    <property type="term" value="F:carbohydrate binding"/>
    <property type="evidence" value="ECO:0007669"/>
    <property type="project" value="UniProtKB-KW"/>
</dbReference>
<name>A0AAD8RQ65_LOLMU</name>
<dbReference type="EMBL" id="JAUUTY010000005">
    <property type="protein sequence ID" value="KAK1629848.1"/>
    <property type="molecule type" value="Genomic_DNA"/>
</dbReference>
<feature type="chain" id="PRO_5042079882" description="non-specific serine/threonine protein kinase" evidence="20">
    <location>
        <begin position="31"/>
        <end position="685"/>
    </location>
</feature>
<keyword evidence="8 19" id="KW-0812">Transmembrane</keyword>